<comment type="function">
    <text evidence="1 12">Involved in inositol deacylation of GPI-anchored proteins which plays important roles in the quality control and ER-associated degradation of GPI-anchored proteins.</text>
</comment>
<dbReference type="GO" id="GO:0006888">
    <property type="term" value="P:endoplasmic reticulum to Golgi vesicle-mediated transport"/>
    <property type="evidence" value="ECO:0007669"/>
    <property type="project" value="TreeGrafter"/>
</dbReference>
<dbReference type="Pfam" id="PF25140">
    <property type="entry name" value="PGAP1_TMD"/>
    <property type="match status" value="1"/>
</dbReference>
<dbReference type="GO" id="GO:0015031">
    <property type="term" value="P:protein transport"/>
    <property type="evidence" value="ECO:0007669"/>
    <property type="project" value="UniProtKB-KW"/>
</dbReference>
<keyword evidence="7 12" id="KW-0378">Hydrolase</keyword>
<dbReference type="Pfam" id="PF25141">
    <property type="entry name" value="PGAP1_2nd"/>
    <property type="match status" value="1"/>
</dbReference>
<dbReference type="FunFam" id="3.40.50.1820:FF:000056">
    <property type="entry name" value="GPI inositol-deacylase"/>
    <property type="match status" value="1"/>
</dbReference>
<feature type="region of interest" description="Disordered" evidence="13">
    <location>
        <begin position="534"/>
        <end position="555"/>
    </location>
</feature>
<dbReference type="PANTHER" id="PTHR15495">
    <property type="entry name" value="NEGATIVE REGULATOR OF VESICLE FORMATION-RELATED"/>
    <property type="match status" value="1"/>
</dbReference>
<keyword evidence="9 12" id="KW-0653">Protein transport</keyword>
<feature type="transmembrane region" description="Helical" evidence="12">
    <location>
        <begin position="929"/>
        <end position="954"/>
    </location>
</feature>
<evidence type="ECO:0000256" key="1">
    <source>
        <dbReference type="ARBA" id="ARBA00003496"/>
    </source>
</evidence>
<feature type="transmembrane region" description="Helical" evidence="12">
    <location>
        <begin position="974"/>
        <end position="1000"/>
    </location>
</feature>
<dbReference type="Pfam" id="PF07819">
    <property type="entry name" value="PGAP1"/>
    <property type="match status" value="1"/>
</dbReference>
<keyword evidence="17" id="KW-1185">Reference proteome</keyword>
<evidence type="ECO:0000256" key="9">
    <source>
        <dbReference type="ARBA" id="ARBA00022927"/>
    </source>
</evidence>
<comment type="similarity">
    <text evidence="3 12">Belongs to the GPI inositol-deacylase family.</text>
</comment>
<evidence type="ECO:0000256" key="8">
    <source>
        <dbReference type="ARBA" id="ARBA00022824"/>
    </source>
</evidence>
<evidence type="ECO:0000256" key="12">
    <source>
        <dbReference type="RuleBase" id="RU365011"/>
    </source>
</evidence>
<feature type="domain" description="GPI inositol-deacylase PGAP1-like alpha/beta" evidence="14">
    <location>
        <begin position="174"/>
        <end position="417"/>
    </location>
</feature>
<keyword evidence="5 12" id="KW-0813">Transport</keyword>
<dbReference type="InterPro" id="IPR012908">
    <property type="entry name" value="PGAP1-ab_dom-like"/>
</dbReference>
<feature type="transmembrane region" description="Helical" evidence="12">
    <location>
        <begin position="1012"/>
        <end position="1031"/>
    </location>
</feature>
<protein>
    <recommendedName>
        <fullName evidence="4 12">GPI inositol-deacylase</fullName>
        <ecNumber evidence="12">3.1.-.-</ecNumber>
    </recommendedName>
</protein>
<feature type="transmembrane region" description="Helical" evidence="12">
    <location>
        <begin position="812"/>
        <end position="839"/>
    </location>
</feature>
<dbReference type="GO" id="GO:0005789">
    <property type="term" value="C:endoplasmic reticulum membrane"/>
    <property type="evidence" value="ECO:0007669"/>
    <property type="project" value="UniProtKB-SubCell"/>
</dbReference>
<evidence type="ECO:0000256" key="6">
    <source>
        <dbReference type="ARBA" id="ARBA00022692"/>
    </source>
</evidence>
<feature type="transmembrane region" description="Helical" evidence="12">
    <location>
        <begin position="860"/>
        <end position="883"/>
    </location>
</feature>
<evidence type="ECO:0000256" key="2">
    <source>
        <dbReference type="ARBA" id="ARBA00004477"/>
    </source>
</evidence>
<evidence type="ECO:0000256" key="7">
    <source>
        <dbReference type="ARBA" id="ARBA00022801"/>
    </source>
</evidence>
<evidence type="ECO:0000256" key="13">
    <source>
        <dbReference type="SAM" id="MobiDB-lite"/>
    </source>
</evidence>
<evidence type="ECO:0000256" key="10">
    <source>
        <dbReference type="ARBA" id="ARBA00022989"/>
    </source>
</evidence>
<dbReference type="InterPro" id="IPR029058">
    <property type="entry name" value="AB_hydrolase_fold"/>
</dbReference>
<keyword evidence="10 12" id="KW-1133">Transmembrane helix</keyword>
<dbReference type="InterPro" id="IPR039529">
    <property type="entry name" value="PGAP1/BST1"/>
</dbReference>
<proteinExistence type="inferred from homology"/>
<dbReference type="Proteomes" id="UP001251528">
    <property type="component" value="Unassembled WGS sequence"/>
</dbReference>
<dbReference type="AlphaFoldDB" id="A0AAJ0CXR3"/>
<comment type="caution">
    <text evidence="16">The sequence shown here is derived from an EMBL/GenBank/DDBJ whole genome shotgun (WGS) entry which is preliminary data.</text>
</comment>
<feature type="transmembrane region" description="Helical" evidence="12">
    <location>
        <begin position="1043"/>
        <end position="1063"/>
    </location>
</feature>
<organism evidence="16 17">
    <name type="scientific">Conoideocrella luteorostrata</name>
    <dbReference type="NCBI Taxonomy" id="1105319"/>
    <lineage>
        <taxon>Eukaryota</taxon>
        <taxon>Fungi</taxon>
        <taxon>Dikarya</taxon>
        <taxon>Ascomycota</taxon>
        <taxon>Pezizomycotina</taxon>
        <taxon>Sordariomycetes</taxon>
        <taxon>Hypocreomycetidae</taxon>
        <taxon>Hypocreales</taxon>
        <taxon>Clavicipitaceae</taxon>
        <taxon>Conoideocrella</taxon>
    </lineage>
</organism>
<evidence type="ECO:0000259" key="14">
    <source>
        <dbReference type="Pfam" id="PF07819"/>
    </source>
</evidence>
<keyword evidence="8 12" id="KW-0256">Endoplasmic reticulum</keyword>
<feature type="region of interest" description="Disordered" evidence="13">
    <location>
        <begin position="1"/>
        <end position="93"/>
    </location>
</feature>
<evidence type="ECO:0000313" key="16">
    <source>
        <dbReference type="EMBL" id="KAK2612880.1"/>
    </source>
</evidence>
<evidence type="ECO:0000313" key="17">
    <source>
        <dbReference type="Proteomes" id="UP001251528"/>
    </source>
</evidence>
<accession>A0AAJ0CXR3</accession>
<gene>
    <name evidence="16" type="primary">BST1</name>
    <name evidence="16" type="ORF">QQS21_001160</name>
</gene>
<name>A0AAJ0CXR3_9HYPO</name>
<evidence type="ECO:0000256" key="4">
    <source>
        <dbReference type="ARBA" id="ARBA00015856"/>
    </source>
</evidence>
<evidence type="ECO:0000256" key="11">
    <source>
        <dbReference type="ARBA" id="ARBA00023136"/>
    </source>
</evidence>
<sequence>MTSLSQGPTDGGDEASCNPDPTDYNNQQAVLNSKPFPAARIGSRARDQDWKRSNGRSGVAKNPSLSSSNVSRPFADSPTIVAPAKTSPEPFPTGRRSRFVSIPVLLTAGIGILLLIFILKSLVGYQVEAKGCRMSYMRPSYIHFNEFDTEHTRFASKYSLYLYREQGIDDENKLRGIPVLFIPGNAGSYKQVRPIAAEAATYFHDTIQHDGRSVDSGVRNLDFFTVDFNEDITAFHGQTLLDQAEYLNEVIRYILSLYSDPQRASRDSQLPDPTSVVILGHSMGGVVARTMLVQPNYQANSINTIITMSAPHSRPPVTFDGQIVQIYDKINDYWREAYAQKWANNNPLWHVVLISIAGGTLDTVVPSDYASVEPLVPETHGFTVFTTGIPTVWTSMDHQAILWCDQFRKVVAKSLYDIVDVRRATQTKPRADRMRLFRKRLLPGLEATSEKSIALKEDISVLTLNHESSRIVPAGHRLVLDNLGSEPHPTVHLLPIPPADTPVSKRFSLLTDALLLESEESSPVEVLMCTVSSSQPGSVKESGSDHMTTPRDSPARLSCKNVATDVILLPASTRSTRQPFYLEGEDAIRPFSYLQYDMDDLSEYNFVAIVDKANSNLPGFVLAEFIDTDSVQKTVSMPLSHIMMFGLSFSFPPHRPIAVDVQLPALTSSLLAFNLELESHQCQNKYRLFTSMVRQYLNRPHESKYFVNAKSVPISLHGIAPFVPPPLEPGAVDDGLGLQIWSDPTCSSTLRVSLRIDLMGTLGKLYMRYRTVFAAFPLLIVTLVLRTQFRVYDHTGVFISFSEGLDLALRRSVPLLLLSLTLLAVSLEGTSAAMPRLFWSKRRFDAFHRNELLIGTENPFFCILVPLIGVVCIGVCAVLHYTMLALTQTLGMLYGLFSNTSLSETGCHNRAASQALVPSSPRRRMVSTAILLFLVSTFIPYQFAYLVASLVQLFTTVRAFYFSSMVNSMSNSNYYRYVHSILLLMMWVLPINLPILAVWIRNLAVHWLTPFSSHHNVLSIMPFILLVENLTTGRMVPQVTSHLRHVTSVLLFGTALCAAVYGVSHAYMLHYLVNVIATWLVVLHSTADSWSIAGIGAMFEGSASENSNGEKVL</sequence>
<feature type="transmembrane region" description="Helical" evidence="12">
    <location>
        <begin position="99"/>
        <end position="119"/>
    </location>
</feature>
<dbReference type="PANTHER" id="PTHR15495:SF7">
    <property type="entry name" value="GPI INOSITOL-DEACYLASE"/>
    <property type="match status" value="1"/>
</dbReference>
<dbReference type="EMBL" id="JASWJB010000011">
    <property type="protein sequence ID" value="KAK2612880.1"/>
    <property type="molecule type" value="Genomic_DNA"/>
</dbReference>
<evidence type="ECO:0000259" key="15">
    <source>
        <dbReference type="Pfam" id="PF25140"/>
    </source>
</evidence>
<evidence type="ECO:0000256" key="3">
    <source>
        <dbReference type="ARBA" id="ARBA00006931"/>
    </source>
</evidence>
<dbReference type="GO" id="GO:0006505">
    <property type="term" value="P:GPI anchor metabolic process"/>
    <property type="evidence" value="ECO:0007669"/>
    <property type="project" value="TreeGrafter"/>
</dbReference>
<dbReference type="InterPro" id="IPR056824">
    <property type="entry name" value="PGAP1_TMD"/>
</dbReference>
<keyword evidence="6 12" id="KW-0812">Transmembrane</keyword>
<keyword evidence="11 12" id="KW-0472">Membrane</keyword>
<evidence type="ECO:0000256" key="5">
    <source>
        <dbReference type="ARBA" id="ARBA00022448"/>
    </source>
</evidence>
<feature type="domain" description="GPI inositol-deacylase transmembrane" evidence="15">
    <location>
        <begin position="772"/>
        <end position="1084"/>
    </location>
</feature>
<reference evidence="16" key="1">
    <citation type="submission" date="2023-06" db="EMBL/GenBank/DDBJ databases">
        <title>Conoideocrella luteorostrata (Hypocreales: Clavicipitaceae), a potential biocontrol fungus for elongate hemlock scale in United States Christmas tree production areas.</title>
        <authorList>
            <person name="Barrett H."/>
            <person name="Lovett B."/>
            <person name="Macias A.M."/>
            <person name="Stajich J.E."/>
            <person name="Kasson M.T."/>
        </authorList>
    </citation>
    <scope>NUCLEOTIDE SEQUENCE</scope>
    <source>
        <strain evidence="16">ARSEF 14590</strain>
    </source>
</reference>
<dbReference type="Gene3D" id="3.40.50.1820">
    <property type="entry name" value="alpha/beta hydrolase"/>
    <property type="match status" value="1"/>
</dbReference>
<dbReference type="GO" id="GO:0050185">
    <property type="term" value="F:phosphatidylinositol deacylase activity"/>
    <property type="evidence" value="ECO:0007669"/>
    <property type="project" value="TreeGrafter"/>
</dbReference>
<dbReference type="SUPFAM" id="SSF53474">
    <property type="entry name" value="alpha/beta-Hydrolases"/>
    <property type="match status" value="1"/>
</dbReference>
<comment type="subcellular location">
    <subcellularLocation>
        <location evidence="2">Endoplasmic reticulum membrane</location>
        <topology evidence="2">Multi-pass membrane protein</topology>
    </subcellularLocation>
</comment>
<dbReference type="EC" id="3.1.-.-" evidence="12"/>